<proteinExistence type="predicted"/>
<reference evidence="1 2" key="1">
    <citation type="submission" date="2016-06" db="EMBL/GenBank/DDBJ databases">
        <title>Genome sequencing of Cryobacterium arcticum PAMC 27867.</title>
        <authorList>
            <person name="Lee J."/>
            <person name="Kim O.-S."/>
        </authorList>
    </citation>
    <scope>NUCLEOTIDE SEQUENCE [LARGE SCALE GENOMIC DNA]</scope>
    <source>
        <strain evidence="1 2">PAMC 27867</strain>
    </source>
</reference>
<dbReference type="EMBL" id="CP016282">
    <property type="protein sequence ID" value="ANP72960.1"/>
    <property type="molecule type" value="Genomic_DNA"/>
</dbReference>
<gene>
    <name evidence="1" type="ORF">PA27867_2007</name>
</gene>
<keyword evidence="2" id="KW-1185">Reference proteome</keyword>
<dbReference type="SUPFAM" id="SSF52833">
    <property type="entry name" value="Thioredoxin-like"/>
    <property type="match status" value="1"/>
</dbReference>
<dbReference type="STRING" id="670052.PA27867_2007"/>
<accession>A0A1B1BK55</accession>
<dbReference type="KEGG" id="cart:PA27867_2007"/>
<name>A0A1B1BK55_9MICO</name>
<evidence type="ECO:0000313" key="2">
    <source>
        <dbReference type="Proteomes" id="UP000092582"/>
    </source>
</evidence>
<dbReference type="RefSeq" id="WP_066596019.1">
    <property type="nucleotide sequence ID" value="NZ_CP016282.1"/>
</dbReference>
<dbReference type="Gene3D" id="3.40.30.10">
    <property type="entry name" value="Glutaredoxin"/>
    <property type="match status" value="1"/>
</dbReference>
<evidence type="ECO:0000313" key="1">
    <source>
        <dbReference type="EMBL" id="ANP72960.1"/>
    </source>
</evidence>
<dbReference type="Proteomes" id="UP000092582">
    <property type="component" value="Chromosome 1"/>
</dbReference>
<dbReference type="AlphaFoldDB" id="A0A1B1BK55"/>
<protein>
    <submittedName>
        <fullName evidence="1">Thioredoxin</fullName>
    </submittedName>
</protein>
<dbReference type="InterPro" id="IPR036249">
    <property type="entry name" value="Thioredoxin-like_sf"/>
</dbReference>
<dbReference type="OrthoDB" id="1495530at2"/>
<sequence>MELIFFSSAFCEPCLQTRAILAEVERLVPAASVRELDVARDNAEAEAAGIRNTPTIVVRNAAGDEVFRASGVPTLAQVLVATAKAL</sequence>
<organism evidence="1 2">
    <name type="scientific">Cryobacterium arcticum</name>
    <dbReference type="NCBI Taxonomy" id="670052"/>
    <lineage>
        <taxon>Bacteria</taxon>
        <taxon>Bacillati</taxon>
        <taxon>Actinomycetota</taxon>
        <taxon>Actinomycetes</taxon>
        <taxon>Micrococcales</taxon>
        <taxon>Microbacteriaceae</taxon>
        <taxon>Cryobacterium</taxon>
    </lineage>
</organism>
<dbReference type="CDD" id="cd02947">
    <property type="entry name" value="TRX_family"/>
    <property type="match status" value="1"/>
</dbReference>